<dbReference type="EC" id="2.3.1.48" evidence="3"/>
<dbReference type="GO" id="GO:0000123">
    <property type="term" value="C:histone acetyltransferase complex"/>
    <property type="evidence" value="ECO:0007669"/>
    <property type="project" value="TreeGrafter"/>
</dbReference>
<evidence type="ECO:0000259" key="19">
    <source>
        <dbReference type="PROSITE" id="PS51727"/>
    </source>
</evidence>
<protein>
    <recommendedName>
        <fullName evidence="3">histone acetyltransferase</fullName>
        <ecNumber evidence="3">2.3.1.48</ecNumber>
    </recommendedName>
</protein>
<dbReference type="PANTHER" id="PTHR13808:SF53">
    <property type="entry name" value="HISTONE ACETYLTRANSFERASE HAC2"/>
    <property type="match status" value="1"/>
</dbReference>
<dbReference type="Gene3D" id="1.20.1020.10">
    <property type="entry name" value="TAZ domain"/>
    <property type="match status" value="1"/>
</dbReference>
<dbReference type="CDD" id="cd15614">
    <property type="entry name" value="PHD_HAC_like"/>
    <property type="match status" value="1"/>
</dbReference>
<evidence type="ECO:0000256" key="5">
    <source>
        <dbReference type="ARBA" id="ARBA00022723"/>
    </source>
</evidence>
<evidence type="ECO:0000256" key="2">
    <source>
        <dbReference type="ARBA" id="ARBA00004123"/>
    </source>
</evidence>
<dbReference type="InterPro" id="IPR019787">
    <property type="entry name" value="Znf_PHD-finger"/>
</dbReference>
<evidence type="ECO:0000313" key="20">
    <source>
        <dbReference type="EMBL" id="SPC73540.1"/>
    </source>
</evidence>
<organism evidence="20">
    <name type="scientific">Fagus sylvatica</name>
    <name type="common">Beechnut</name>
    <dbReference type="NCBI Taxonomy" id="28930"/>
    <lineage>
        <taxon>Eukaryota</taxon>
        <taxon>Viridiplantae</taxon>
        <taxon>Streptophyta</taxon>
        <taxon>Embryophyta</taxon>
        <taxon>Tracheophyta</taxon>
        <taxon>Spermatophyta</taxon>
        <taxon>Magnoliopsida</taxon>
        <taxon>eudicotyledons</taxon>
        <taxon>Gunneridae</taxon>
        <taxon>Pentapetalae</taxon>
        <taxon>rosids</taxon>
        <taxon>fabids</taxon>
        <taxon>Fagales</taxon>
        <taxon>Fagaceae</taxon>
        <taxon>Fagus</taxon>
    </lineage>
</organism>
<dbReference type="SUPFAM" id="SSF57850">
    <property type="entry name" value="RING/U-box"/>
    <property type="match status" value="1"/>
</dbReference>
<dbReference type="Pfam" id="PF00628">
    <property type="entry name" value="PHD"/>
    <property type="match status" value="1"/>
</dbReference>
<dbReference type="InterPro" id="IPR013178">
    <property type="entry name" value="Histone_AcTrfase_Rtt109/CBP"/>
</dbReference>
<dbReference type="GO" id="GO:0005634">
    <property type="term" value="C:nucleus"/>
    <property type="evidence" value="ECO:0007669"/>
    <property type="project" value="UniProtKB-SubCell"/>
</dbReference>
<dbReference type="GO" id="GO:0045944">
    <property type="term" value="P:positive regulation of transcription by RNA polymerase II"/>
    <property type="evidence" value="ECO:0007669"/>
    <property type="project" value="TreeGrafter"/>
</dbReference>
<dbReference type="Gene3D" id="3.30.60.90">
    <property type="match status" value="1"/>
</dbReference>
<evidence type="ECO:0000259" key="17">
    <source>
        <dbReference type="PROSITE" id="PS50016"/>
    </source>
</evidence>
<evidence type="ECO:0000256" key="14">
    <source>
        <dbReference type="ARBA" id="ARBA00048017"/>
    </source>
</evidence>
<evidence type="ECO:0000256" key="6">
    <source>
        <dbReference type="ARBA" id="ARBA00022771"/>
    </source>
</evidence>
<dbReference type="InterPro" id="IPR000197">
    <property type="entry name" value="Znf_TAZ"/>
</dbReference>
<keyword evidence="10" id="KW-0010">Activator</keyword>
<dbReference type="GO" id="GO:0005667">
    <property type="term" value="C:transcription regulator complex"/>
    <property type="evidence" value="ECO:0007669"/>
    <property type="project" value="TreeGrafter"/>
</dbReference>
<evidence type="ECO:0000256" key="7">
    <source>
        <dbReference type="ARBA" id="ARBA00022833"/>
    </source>
</evidence>
<dbReference type="GO" id="GO:0003713">
    <property type="term" value="F:transcription coactivator activity"/>
    <property type="evidence" value="ECO:0007669"/>
    <property type="project" value="TreeGrafter"/>
</dbReference>
<keyword evidence="4" id="KW-0808">Transferase</keyword>
<evidence type="ECO:0000256" key="11">
    <source>
        <dbReference type="ARBA" id="ARBA00023163"/>
    </source>
</evidence>
<dbReference type="InterPro" id="IPR001965">
    <property type="entry name" value="Znf_PHD"/>
</dbReference>
<dbReference type="InterPro" id="IPR035898">
    <property type="entry name" value="TAZ_dom_sf"/>
</dbReference>
<evidence type="ECO:0000256" key="3">
    <source>
        <dbReference type="ARBA" id="ARBA00013184"/>
    </source>
</evidence>
<comment type="subcellular location">
    <subcellularLocation>
        <location evidence="2">Nucleus</location>
    </subcellularLocation>
</comment>
<dbReference type="SMART" id="SM00249">
    <property type="entry name" value="PHD"/>
    <property type="match status" value="1"/>
</dbReference>
<dbReference type="InterPro" id="IPR031162">
    <property type="entry name" value="CBP_P300_HAT"/>
</dbReference>
<dbReference type="PROSITE" id="PS01359">
    <property type="entry name" value="ZF_PHD_1"/>
    <property type="match status" value="1"/>
</dbReference>
<dbReference type="Pfam" id="PF00569">
    <property type="entry name" value="ZZ"/>
    <property type="match status" value="1"/>
</dbReference>
<evidence type="ECO:0000256" key="13">
    <source>
        <dbReference type="ARBA" id="ARBA00023315"/>
    </source>
</evidence>
<evidence type="ECO:0000256" key="1">
    <source>
        <dbReference type="ARBA" id="ARBA00002581"/>
    </source>
</evidence>
<dbReference type="PANTHER" id="PTHR13808">
    <property type="entry name" value="CBP/P300-RELATED"/>
    <property type="match status" value="1"/>
</dbReference>
<evidence type="ECO:0000256" key="4">
    <source>
        <dbReference type="ARBA" id="ARBA00022679"/>
    </source>
</evidence>
<dbReference type="InterPro" id="IPR000433">
    <property type="entry name" value="Znf_ZZ"/>
</dbReference>
<name>A0A2N9EFT7_FAGSY</name>
<dbReference type="EMBL" id="OIVN01000062">
    <property type="protein sequence ID" value="SPC73540.1"/>
    <property type="molecule type" value="Genomic_DNA"/>
</dbReference>
<comment type="function">
    <text evidence="1">Acetyltransferase enzyme. Acetylates histones, giving a specific tag for transcriptional activation.</text>
</comment>
<gene>
    <name evidence="20" type="ORF">FSB_LOCUS1422</name>
</gene>
<dbReference type="PROSITE" id="PS51727">
    <property type="entry name" value="CBP_P300_HAT"/>
    <property type="match status" value="1"/>
</dbReference>
<dbReference type="SUPFAM" id="SSF57933">
    <property type="entry name" value="TAZ domain"/>
    <property type="match status" value="1"/>
</dbReference>
<evidence type="ECO:0000256" key="8">
    <source>
        <dbReference type="ARBA" id="ARBA00022853"/>
    </source>
</evidence>
<keyword evidence="8" id="KW-0156">Chromatin regulator</keyword>
<evidence type="ECO:0000256" key="10">
    <source>
        <dbReference type="ARBA" id="ARBA00023159"/>
    </source>
</evidence>
<dbReference type="InterPro" id="IPR019786">
    <property type="entry name" value="Zinc_finger_PHD-type_CS"/>
</dbReference>
<keyword evidence="11" id="KW-0804">Transcription</keyword>
<dbReference type="GO" id="GO:0004402">
    <property type="term" value="F:histone acetyltransferase activity"/>
    <property type="evidence" value="ECO:0007669"/>
    <property type="project" value="InterPro"/>
</dbReference>
<evidence type="ECO:0000256" key="16">
    <source>
        <dbReference type="SAM" id="MobiDB-lite"/>
    </source>
</evidence>
<keyword evidence="13" id="KW-0012">Acyltransferase</keyword>
<dbReference type="SMART" id="SM00551">
    <property type="entry name" value="ZnF_TAZ"/>
    <property type="match status" value="1"/>
</dbReference>
<dbReference type="GO" id="GO:0008270">
    <property type="term" value="F:zinc ion binding"/>
    <property type="evidence" value="ECO:0007669"/>
    <property type="project" value="UniProtKB-KW"/>
</dbReference>
<dbReference type="Pfam" id="PF02135">
    <property type="entry name" value="zf-TAZ"/>
    <property type="match status" value="1"/>
</dbReference>
<dbReference type="Gene3D" id="3.30.40.10">
    <property type="entry name" value="Zinc/RING finger domain, C3HC4 (zinc finger)"/>
    <property type="match status" value="1"/>
</dbReference>
<dbReference type="InterPro" id="IPR013083">
    <property type="entry name" value="Znf_RING/FYVE/PHD"/>
</dbReference>
<evidence type="ECO:0000256" key="12">
    <source>
        <dbReference type="ARBA" id="ARBA00023242"/>
    </source>
</evidence>
<sequence length="1273" mass="144542">MTHDEGNMSGQTLGQIPNHSIPNLLNPSQLGENDVNSSQQVPRDLTSSPFPFSGMMPAWSLQRDYYYSYEPIYPFDCIDGASTDSTKFNMVFTNNTDPLHFVKGNEQDNLMSCDVKGVLSPLGGICKLANELVLSPGGTLTMFPNTDEFSNIGYFGGGSGSYQGNQNYNSEALQQQQLDHGKLSQLDPTKFRGRVGNNQLFRERPSDLLIPQHATHQVPEPAHILPSMISCSPISTLADIVQYHSQMLEPEKSQYQSHQSYVQFNKLSSMISRAPISTLEDMVQYQSQMLESEKSQHQSHQSYVQFNEPSSMISRAPISTLEDIVQSCSQMFGSEKTQHQTHQSYVQFNKPSKAQSEKLDGVQHLASGISVLSRSQSKRTANGLLRVYNYGDPYGPNAGNYVDMLPPSKHQKMENSLRTSPNENETYHPLAPLLFQPSTPEGLVNLQRQLESPLSINSGVPMVIMEDDVNANSSKLGSRSVHILPKALSFDHKEEVQVRTEINQTEPEIESKSIAPETICKKAVQSGNTKIRGASLTDFFTAEQINEHILSLRQWVGKTISKEEGGISEYSCQLCASDKLFWSPVPIYCLSCGARIKRGVTYYSTTDENDLEMVFCTLCYKDSRGGKIKFQGISVSKAVLNKTKNDEATEESWVQCDKCEDWQHQICALFNDKRDSEGKAEYVCPKCCLKEIETSEFVPLPKSGIFGAKDLPSTMLSDHIEQRLFRSLKQEKEERARVERKNLHKVPGAEDLVVRVVSAVDKHLKVNKQFLDIFHDKKYPAEFLFRSKVILLFQKIEGVDVCLFGMYVQEFGSECSPPNQRCVYISYLDSVKYFRPEIRTITGESLRTFVYHEIIIGYLDFCKKRGFASCYIWACPPLKGEDYILYCHPEIQKTPKSDKLRHWYQLMLRKAAKENIVINSTNLYDNFFVPNGECKYKVTAARLPYFDGDYWSGASETMIKRIEQETTGESQQKVKRVMTKRNLKAMGHANPSGSDTKDILFMQKLGQTILPMKEDFIIVHLQFICTHCHEVILSGRRWVCNQCTNFQLCERCHDEKKNLNGMDTHTSISGEQHLLSQVTVDVPSDTKDEDVILDTGLFENRLTFLSLCQNNHYQFDTLRRAKHSSMMILHHLRNSTPQTTETNCSNCHKNTVVHQEKGSACHNHKLIQRFPTTHHGVEIKEAKQKASIRKALWTRELLAVFQHASQCVDRTCSNQNCLKVRKLFHHAKKCTVQLAGGCQLCKKMWFIIREQLILPSVQTEQEGQQQPLKYTVS</sequence>
<keyword evidence="7" id="KW-0862">Zinc</keyword>
<dbReference type="Pfam" id="PF08214">
    <property type="entry name" value="HAT_KAT11"/>
    <property type="match status" value="1"/>
</dbReference>
<dbReference type="InterPro" id="IPR043145">
    <property type="entry name" value="Znf_ZZ_sf"/>
</dbReference>
<reference evidence="20" key="1">
    <citation type="submission" date="2018-02" db="EMBL/GenBank/DDBJ databases">
        <authorList>
            <person name="Cohen D.B."/>
            <person name="Kent A.D."/>
        </authorList>
    </citation>
    <scope>NUCLEOTIDE SEQUENCE</scope>
</reference>
<dbReference type="PROSITE" id="PS50016">
    <property type="entry name" value="ZF_PHD_2"/>
    <property type="match status" value="1"/>
</dbReference>
<keyword evidence="9" id="KW-0805">Transcription regulation</keyword>
<keyword evidence="6 15" id="KW-0863">Zinc-finger</keyword>
<dbReference type="PROSITE" id="PS50135">
    <property type="entry name" value="ZF_ZZ_2"/>
    <property type="match status" value="1"/>
</dbReference>
<feature type="domain" description="PHD-type" evidence="17">
    <location>
        <begin position="613"/>
        <end position="690"/>
    </location>
</feature>
<evidence type="ECO:0000256" key="15">
    <source>
        <dbReference type="PROSITE-ProRule" id="PRU00228"/>
    </source>
</evidence>
<proteinExistence type="predicted"/>
<accession>A0A2N9EFT7</accession>
<evidence type="ECO:0000256" key="9">
    <source>
        <dbReference type="ARBA" id="ARBA00023015"/>
    </source>
</evidence>
<dbReference type="PROSITE" id="PS01357">
    <property type="entry name" value="ZF_ZZ_1"/>
    <property type="match status" value="1"/>
</dbReference>
<feature type="region of interest" description="Disordered" evidence="16">
    <location>
        <begin position="1"/>
        <end position="48"/>
    </location>
</feature>
<feature type="compositionally biased region" description="Polar residues" evidence="16">
    <location>
        <begin position="8"/>
        <end position="48"/>
    </location>
</feature>
<dbReference type="GO" id="GO:0031490">
    <property type="term" value="F:chromatin DNA binding"/>
    <property type="evidence" value="ECO:0007669"/>
    <property type="project" value="TreeGrafter"/>
</dbReference>
<dbReference type="SUPFAM" id="SSF57903">
    <property type="entry name" value="FYVE/PHD zinc finger"/>
    <property type="match status" value="1"/>
</dbReference>
<dbReference type="AlphaFoldDB" id="A0A2N9EFT7"/>
<feature type="domain" description="ZZ-type" evidence="18">
    <location>
        <begin position="1020"/>
        <end position="1083"/>
    </location>
</feature>
<feature type="domain" description="CBP/p300-type HAT" evidence="19">
    <location>
        <begin position="705"/>
        <end position="1137"/>
    </location>
</feature>
<keyword evidence="5" id="KW-0479">Metal-binding</keyword>
<dbReference type="SMART" id="SM01250">
    <property type="entry name" value="KAT11"/>
    <property type="match status" value="1"/>
</dbReference>
<evidence type="ECO:0000259" key="18">
    <source>
        <dbReference type="PROSITE" id="PS50135"/>
    </source>
</evidence>
<dbReference type="SMART" id="SM00291">
    <property type="entry name" value="ZnF_ZZ"/>
    <property type="match status" value="1"/>
</dbReference>
<comment type="catalytic activity">
    <reaction evidence="14">
        <text>L-lysyl-[protein] + acetyl-CoA = N(6)-acetyl-L-lysyl-[protein] + CoA + H(+)</text>
        <dbReference type="Rhea" id="RHEA:45948"/>
        <dbReference type="Rhea" id="RHEA-COMP:9752"/>
        <dbReference type="Rhea" id="RHEA-COMP:10731"/>
        <dbReference type="ChEBI" id="CHEBI:15378"/>
        <dbReference type="ChEBI" id="CHEBI:29969"/>
        <dbReference type="ChEBI" id="CHEBI:57287"/>
        <dbReference type="ChEBI" id="CHEBI:57288"/>
        <dbReference type="ChEBI" id="CHEBI:61930"/>
        <dbReference type="EC" id="2.3.1.48"/>
    </reaction>
</comment>
<keyword evidence="12" id="KW-0539">Nucleus</keyword>
<dbReference type="InterPro" id="IPR011011">
    <property type="entry name" value="Znf_FYVE_PHD"/>
</dbReference>